<dbReference type="Proteomes" id="UP000182829">
    <property type="component" value="Unassembled WGS sequence"/>
</dbReference>
<keyword evidence="2" id="KW-1003">Cell membrane</keyword>
<feature type="transmembrane region" description="Helical" evidence="6">
    <location>
        <begin position="90"/>
        <end position="107"/>
    </location>
</feature>
<evidence type="ECO:0000313" key="7">
    <source>
        <dbReference type="EMBL" id="SFI81325.1"/>
    </source>
</evidence>
<feature type="transmembrane region" description="Helical" evidence="6">
    <location>
        <begin position="17"/>
        <end position="46"/>
    </location>
</feature>
<dbReference type="OMA" id="TKDAGYH"/>
<proteinExistence type="predicted"/>
<name>A0A1I3LAA1_9EURY</name>
<dbReference type="PANTHER" id="PTHR43141">
    <property type="entry name" value="CYTOCHROME BD2 SUBUNIT II"/>
    <property type="match status" value="1"/>
</dbReference>
<evidence type="ECO:0000256" key="1">
    <source>
        <dbReference type="ARBA" id="ARBA00004651"/>
    </source>
</evidence>
<protein>
    <submittedName>
        <fullName evidence="7">Cytochrome bd-I ubiquinol oxidase subunit 2 apoprotein</fullName>
    </submittedName>
</protein>
<organism evidence="7 8">
    <name type="scientific">Natronobacterium gregoryi</name>
    <dbReference type="NCBI Taxonomy" id="44930"/>
    <lineage>
        <taxon>Archaea</taxon>
        <taxon>Methanobacteriati</taxon>
        <taxon>Methanobacteriota</taxon>
        <taxon>Stenosarchaea group</taxon>
        <taxon>Halobacteria</taxon>
        <taxon>Halobacteriales</taxon>
        <taxon>Natrialbaceae</taxon>
        <taxon>Natronobacterium</taxon>
    </lineage>
</organism>
<evidence type="ECO:0000256" key="6">
    <source>
        <dbReference type="SAM" id="Phobius"/>
    </source>
</evidence>
<gene>
    <name evidence="7" type="ORF">SAMN05443661_10667</name>
</gene>
<dbReference type="Pfam" id="PF02322">
    <property type="entry name" value="Cyt_bd_oxida_II"/>
    <property type="match status" value="1"/>
</dbReference>
<feature type="transmembrane region" description="Helical" evidence="6">
    <location>
        <begin position="252"/>
        <end position="272"/>
    </location>
</feature>
<accession>A0A1I3LAA1</accession>
<evidence type="ECO:0000256" key="3">
    <source>
        <dbReference type="ARBA" id="ARBA00022692"/>
    </source>
</evidence>
<comment type="subcellular location">
    <subcellularLocation>
        <location evidence="1">Cell membrane</location>
        <topology evidence="1">Multi-pass membrane protein</topology>
    </subcellularLocation>
</comment>
<keyword evidence="3 6" id="KW-0812">Transmembrane</keyword>
<dbReference type="OrthoDB" id="205826at2157"/>
<dbReference type="InterPro" id="IPR003317">
    <property type="entry name" value="Cyt-d_oxidase_su2"/>
</dbReference>
<dbReference type="GO" id="GO:0016682">
    <property type="term" value="F:oxidoreductase activity, acting on diphenols and related substances as donors, oxygen as acceptor"/>
    <property type="evidence" value="ECO:0007669"/>
    <property type="project" value="TreeGrafter"/>
</dbReference>
<sequence>MIDFPTEHYLLESLPELWFAFVFFAFGTYLLLDGFDFGIGILSADVDPAGRSTMLAAFGPVWKANEVWLVLFGTVLFASFPVVYSNLLSRLYLLVFAILGALALRALGSKLRAERDDDWWVRVCDRSFVAGSVLSPFLLGVLVANWWFGRETILTVPGIAVGLVFVALSTVLGAAYAAIKTRGRLQERVRTRGLQATVGYVALVAVTVAYAVVVEGGPTAPSPTAAGLAAVVTVVLAGAAVAAIRTGRDPEWFVAAAGMAVVLVGLVAWSMFPLVDPATGLAVRDAVVAPLALNVSSVFAATFVPIILAYFVVLYSVFRGPVEDGHSY</sequence>
<feature type="transmembrane region" description="Helical" evidence="6">
    <location>
        <begin position="128"/>
        <end position="148"/>
    </location>
</feature>
<dbReference type="GeneID" id="14207482"/>
<dbReference type="GO" id="GO:0070069">
    <property type="term" value="C:cytochrome complex"/>
    <property type="evidence" value="ECO:0007669"/>
    <property type="project" value="TreeGrafter"/>
</dbReference>
<feature type="transmembrane region" description="Helical" evidence="6">
    <location>
        <begin position="292"/>
        <end position="318"/>
    </location>
</feature>
<keyword evidence="4 6" id="KW-1133">Transmembrane helix</keyword>
<dbReference type="GO" id="GO:0009055">
    <property type="term" value="F:electron transfer activity"/>
    <property type="evidence" value="ECO:0007669"/>
    <property type="project" value="TreeGrafter"/>
</dbReference>
<dbReference type="GO" id="GO:0019646">
    <property type="term" value="P:aerobic electron transport chain"/>
    <property type="evidence" value="ECO:0007669"/>
    <property type="project" value="TreeGrafter"/>
</dbReference>
<keyword evidence="5 6" id="KW-0472">Membrane</keyword>
<dbReference type="RefSeq" id="WP_005580164.1">
    <property type="nucleotide sequence ID" value="NZ_FORO01000006.1"/>
</dbReference>
<evidence type="ECO:0000256" key="4">
    <source>
        <dbReference type="ARBA" id="ARBA00022989"/>
    </source>
</evidence>
<dbReference type="AlphaFoldDB" id="A0A1I3LAA1"/>
<evidence type="ECO:0000313" key="8">
    <source>
        <dbReference type="Proteomes" id="UP000182829"/>
    </source>
</evidence>
<feature type="transmembrane region" description="Helical" evidence="6">
    <location>
        <begin position="154"/>
        <end position="179"/>
    </location>
</feature>
<feature type="transmembrane region" description="Helical" evidence="6">
    <location>
        <begin position="225"/>
        <end position="245"/>
    </location>
</feature>
<feature type="transmembrane region" description="Helical" evidence="6">
    <location>
        <begin position="191"/>
        <end position="213"/>
    </location>
</feature>
<dbReference type="PANTHER" id="PTHR43141:SF4">
    <property type="entry name" value="CYTOCHROME BD2 SUBUNIT II"/>
    <property type="match status" value="1"/>
</dbReference>
<evidence type="ECO:0000256" key="2">
    <source>
        <dbReference type="ARBA" id="ARBA00022475"/>
    </source>
</evidence>
<evidence type="ECO:0000256" key="5">
    <source>
        <dbReference type="ARBA" id="ARBA00023136"/>
    </source>
</evidence>
<dbReference type="GO" id="GO:0005886">
    <property type="term" value="C:plasma membrane"/>
    <property type="evidence" value="ECO:0007669"/>
    <property type="project" value="UniProtKB-SubCell"/>
</dbReference>
<dbReference type="EMBL" id="FORO01000006">
    <property type="protein sequence ID" value="SFI81325.1"/>
    <property type="molecule type" value="Genomic_DNA"/>
</dbReference>
<reference evidence="7 8" key="1">
    <citation type="submission" date="2016-10" db="EMBL/GenBank/DDBJ databases">
        <authorList>
            <person name="de Groot N.N."/>
        </authorList>
    </citation>
    <scope>NUCLEOTIDE SEQUENCE [LARGE SCALE GENOMIC DNA]</scope>
    <source>
        <strain evidence="7 8">SP2</strain>
    </source>
</reference>